<comment type="caution">
    <text evidence="2">The sequence shown here is derived from an EMBL/GenBank/DDBJ whole genome shotgun (WGS) entry which is preliminary data.</text>
</comment>
<gene>
    <name evidence="1" type="ORF">TH66_00685</name>
    <name evidence="2" type="ORF">TR74_04380</name>
</gene>
<dbReference type="EMBL" id="JYIJ01000009">
    <property type="protein sequence ID" value="KWX05876.1"/>
    <property type="molecule type" value="Genomic_DNA"/>
</dbReference>
<organism evidence="2 3">
    <name type="scientific">Carbonactinospora thermoautotrophica</name>
    <dbReference type="NCBI Taxonomy" id="1469144"/>
    <lineage>
        <taxon>Bacteria</taxon>
        <taxon>Bacillati</taxon>
        <taxon>Actinomycetota</taxon>
        <taxon>Actinomycetes</taxon>
        <taxon>Kitasatosporales</taxon>
        <taxon>Carbonactinosporaceae</taxon>
        <taxon>Carbonactinospora</taxon>
    </lineage>
</organism>
<evidence type="ECO:0000313" key="3">
    <source>
        <dbReference type="Proteomes" id="UP000070598"/>
    </source>
</evidence>
<dbReference type="PATRIC" id="fig|1469144.8.peg.1598"/>
<reference evidence="2 4" key="1">
    <citation type="submission" date="2015-02" db="EMBL/GenBank/DDBJ databases">
        <title>Physiological reanalysis, assessment of diazotrophy, and genome sequences of multiple isolates of Streptomyces thermoautotrophicus.</title>
        <authorList>
            <person name="MacKellar D.C."/>
            <person name="Lieber L."/>
            <person name="Norman J."/>
            <person name="Bolger A."/>
            <person name="Tobin C."/>
            <person name="Murray J.W."/>
            <person name="Prell J."/>
        </authorList>
    </citation>
    <scope>NUCLEOTIDE SEQUENCE [LARGE SCALE GENOMIC DNA]</scope>
    <source>
        <strain evidence="2 4">UBT1</strain>
    </source>
</reference>
<sequence>MPARRGWAPLVVARSTAYGVSAAARVIAAWPWWQAPRPWLVLVADAPVRPPLAVRYRLRALEPRTAGTAHVPYLHHLRAVDNPVDALTVPAVARAAAALLQQLTTKKR</sequence>
<reference evidence="3" key="2">
    <citation type="submission" date="2015-02" db="EMBL/GenBank/DDBJ databases">
        <title>Physiological reanalysis, assessment of diazotrophy, and genome sequences of multiple isolates of Streptomyces thermoautotrophicus.</title>
        <authorList>
            <person name="MacKellar D.C."/>
            <person name="Lieber L."/>
            <person name="Norman J."/>
            <person name="Bolger A."/>
            <person name="Tobin C."/>
            <person name="Murray J.W."/>
            <person name="Friesen M."/>
            <person name="Prell J."/>
        </authorList>
    </citation>
    <scope>NUCLEOTIDE SEQUENCE [LARGE SCALE GENOMIC DNA]</scope>
    <source>
        <strain evidence="3">UBT1</strain>
    </source>
</reference>
<dbReference type="EMBL" id="JYIK01000538">
    <property type="protein sequence ID" value="KWX10310.1"/>
    <property type="molecule type" value="Genomic_DNA"/>
</dbReference>
<name>A0A132NJL6_9ACTN</name>
<protein>
    <submittedName>
        <fullName evidence="2">Uncharacterized protein</fullName>
    </submittedName>
</protein>
<proteinExistence type="predicted"/>
<evidence type="ECO:0000313" key="2">
    <source>
        <dbReference type="EMBL" id="KWX10310.1"/>
    </source>
</evidence>
<evidence type="ECO:0000313" key="1">
    <source>
        <dbReference type="EMBL" id="KWX05876.1"/>
    </source>
</evidence>
<dbReference type="Proteomes" id="UP000070598">
    <property type="component" value="Unassembled WGS sequence"/>
</dbReference>
<dbReference type="AlphaFoldDB" id="A0A132NJL6"/>
<accession>A0A132NJL6</accession>
<dbReference type="Proteomes" id="UP000070659">
    <property type="component" value="Unassembled WGS sequence"/>
</dbReference>
<evidence type="ECO:0000313" key="4">
    <source>
        <dbReference type="Proteomes" id="UP000070659"/>
    </source>
</evidence>